<protein>
    <submittedName>
        <fullName evidence="1">Uncharacterized protein</fullName>
    </submittedName>
</protein>
<dbReference type="RefSeq" id="WP_262950121.1">
    <property type="nucleotide sequence ID" value="NZ_AP028127.1"/>
</dbReference>
<evidence type="ECO:0000313" key="2">
    <source>
        <dbReference type="Proteomes" id="UP001432099"/>
    </source>
</evidence>
<name>A0ABM8IFB8_9FIRM</name>
<accession>A0ABM8IFB8</accession>
<evidence type="ECO:0000313" key="1">
    <source>
        <dbReference type="EMBL" id="BEH89930.1"/>
    </source>
</evidence>
<dbReference type="EMBL" id="AP028127">
    <property type="protein sequence ID" value="BEH89930.1"/>
    <property type="molecule type" value="Genomic_DNA"/>
</dbReference>
<organism evidence="1 2">
    <name type="scientific">Turicibacter faecis</name>
    <dbReference type="NCBI Taxonomy" id="2963365"/>
    <lineage>
        <taxon>Bacteria</taxon>
        <taxon>Bacillati</taxon>
        <taxon>Bacillota</taxon>
        <taxon>Erysipelotrichia</taxon>
        <taxon>Erysipelotrichales</taxon>
        <taxon>Turicibacteraceae</taxon>
        <taxon>Turicibacter</taxon>
    </lineage>
</organism>
<keyword evidence="2" id="KW-1185">Reference proteome</keyword>
<sequence length="103" mass="11782">MKKVVGVTISLFILMGVSIGGYSWLVNKQIKNVESYLVKNGYEMEEVSFEEDTFHIVLKVESDEDELVKNDLLKTDLLNKISEDALYFNRGMILSFVVKENAK</sequence>
<reference evidence="1" key="1">
    <citation type="journal article" date="2024" name="Int. J. Syst. Evol. Microbiol.">
        <title>Turicibacter faecis sp. nov., isolated from faeces of heart failure mouse model.</title>
        <authorList>
            <person name="Imamura Y."/>
            <person name="Motooka D."/>
            <person name="Nakajima Y."/>
            <person name="Ito S."/>
            <person name="Kitakaze M."/>
            <person name="Iida T."/>
            <person name="Nakamura S."/>
        </authorList>
    </citation>
    <scope>NUCLEOTIDE SEQUENCE</scope>
    <source>
        <strain evidence="1">TC023</strain>
    </source>
</reference>
<dbReference type="Proteomes" id="UP001432099">
    <property type="component" value="Chromosome"/>
</dbReference>
<gene>
    <name evidence="1" type="ORF">T23_00320</name>
</gene>
<proteinExistence type="predicted"/>